<keyword evidence="1" id="KW-0732">Signal</keyword>
<sequence>MSSAAITMHQKVVVTVFFMLILLFNGPSAMAYLPPNCSIACDNACRLYGEAACWSASGIVCPKVQECRDKLQTPCTTSCNQRCNDTPIVC</sequence>
<reference evidence="2" key="1">
    <citation type="submission" date="2018-04" db="EMBL/GenBank/DDBJ databases">
        <title>WGS assembly of Panicum hallii.</title>
        <authorList>
            <person name="Lovell J."/>
            <person name="Jenkins J."/>
            <person name="Lowry D."/>
            <person name="Mamidi S."/>
            <person name="Sreedasyam A."/>
            <person name="Weng X."/>
            <person name="Barry K."/>
            <person name="Bonette J."/>
            <person name="Campitelli B."/>
            <person name="Daum C."/>
            <person name="Gordon S."/>
            <person name="Gould B."/>
            <person name="Lipzen A."/>
            <person name="Macqueen A."/>
            <person name="Palacio-Mejia J."/>
            <person name="Plott C."/>
            <person name="Shakirov E."/>
            <person name="Shu S."/>
            <person name="Yoshinaga Y."/>
            <person name="Zane M."/>
            <person name="Rokhsar D."/>
            <person name="Grimwood J."/>
            <person name="Schmutz J."/>
            <person name="Juenger T."/>
        </authorList>
    </citation>
    <scope>NUCLEOTIDE SEQUENCE [LARGE SCALE GENOMIC DNA]</scope>
    <source>
        <strain evidence="2">FIL2</strain>
    </source>
</reference>
<feature type="chain" id="PRO_5015546254" evidence="1">
    <location>
        <begin position="32"/>
        <end position="90"/>
    </location>
</feature>
<dbReference type="EMBL" id="CM008051">
    <property type="protein sequence ID" value="PAN34852.1"/>
    <property type="molecule type" value="Genomic_DNA"/>
</dbReference>
<gene>
    <name evidence="2" type="ORF">PAHAL_6G110600</name>
</gene>
<name>A0A2S3I1V9_9POAL</name>
<dbReference type="Proteomes" id="UP000243499">
    <property type="component" value="Chromosome 6"/>
</dbReference>
<feature type="signal peptide" evidence="1">
    <location>
        <begin position="1"/>
        <end position="31"/>
    </location>
</feature>
<evidence type="ECO:0000313" key="2">
    <source>
        <dbReference type="EMBL" id="PAN34852.1"/>
    </source>
</evidence>
<dbReference type="AlphaFoldDB" id="A0A2S3I1V9"/>
<proteinExistence type="predicted"/>
<accession>A0A2S3I1V9</accession>
<dbReference type="Gramene" id="PAN34852">
    <property type="protein sequence ID" value="PAN34852"/>
    <property type="gene ID" value="PAHAL_6G110600"/>
</dbReference>
<protein>
    <submittedName>
        <fullName evidence="2">Uncharacterized protein</fullName>
    </submittedName>
</protein>
<evidence type="ECO:0000256" key="1">
    <source>
        <dbReference type="SAM" id="SignalP"/>
    </source>
</evidence>
<organism evidence="2">
    <name type="scientific">Panicum hallii</name>
    <dbReference type="NCBI Taxonomy" id="206008"/>
    <lineage>
        <taxon>Eukaryota</taxon>
        <taxon>Viridiplantae</taxon>
        <taxon>Streptophyta</taxon>
        <taxon>Embryophyta</taxon>
        <taxon>Tracheophyta</taxon>
        <taxon>Spermatophyta</taxon>
        <taxon>Magnoliopsida</taxon>
        <taxon>Liliopsida</taxon>
        <taxon>Poales</taxon>
        <taxon>Poaceae</taxon>
        <taxon>PACMAD clade</taxon>
        <taxon>Panicoideae</taxon>
        <taxon>Panicodae</taxon>
        <taxon>Paniceae</taxon>
        <taxon>Panicinae</taxon>
        <taxon>Panicum</taxon>
        <taxon>Panicum sect. Panicum</taxon>
    </lineage>
</organism>